<evidence type="ECO:0000313" key="1">
    <source>
        <dbReference type="EMBL" id="KAL0056519.1"/>
    </source>
</evidence>
<sequence length="212" mass="24363">MESQPNEILRRILFESANGESISIEACSGEEIGRGMATSFRNISRRWRAVAESLPLWHRLIFTHHRDLAPIRTTFDAAFLGTCLQLARQSRMDLEVTLEVQDKDLYDNEGELLCRALEFVGKWECRWSESAYVSHARASCNVLSMVLEDLRKWGQSWQLFSLDLHDLKEGGEASLMAEICCKIGFMPALDILRLRMDELQHEGPWARYIPTS</sequence>
<comment type="caution">
    <text evidence="1">The sequence shown here is derived from an EMBL/GenBank/DDBJ whole genome shotgun (WGS) entry which is preliminary data.</text>
</comment>
<accession>A0ABR2Z6I0</accession>
<dbReference type="Proteomes" id="UP001437256">
    <property type="component" value="Unassembled WGS sequence"/>
</dbReference>
<evidence type="ECO:0000313" key="2">
    <source>
        <dbReference type="Proteomes" id="UP001437256"/>
    </source>
</evidence>
<name>A0ABR2Z6I0_9AGAR</name>
<proteinExistence type="predicted"/>
<dbReference type="EMBL" id="JBBXMP010001562">
    <property type="protein sequence ID" value="KAL0056519.1"/>
    <property type="molecule type" value="Genomic_DNA"/>
</dbReference>
<reference evidence="1 2" key="1">
    <citation type="submission" date="2024-05" db="EMBL/GenBank/DDBJ databases">
        <title>A draft genome resource for the thread blight pathogen Marasmius tenuissimus strain MS-2.</title>
        <authorList>
            <person name="Yulfo-Soto G.E."/>
            <person name="Baruah I.K."/>
            <person name="Amoako-Attah I."/>
            <person name="Bukari Y."/>
            <person name="Meinhardt L.W."/>
            <person name="Bailey B.A."/>
            <person name="Cohen S.P."/>
        </authorList>
    </citation>
    <scope>NUCLEOTIDE SEQUENCE [LARGE SCALE GENOMIC DNA]</scope>
    <source>
        <strain evidence="1 2">MS-2</strain>
    </source>
</reference>
<keyword evidence="2" id="KW-1185">Reference proteome</keyword>
<gene>
    <name evidence="1" type="ORF">AAF712_016876</name>
</gene>
<protein>
    <recommendedName>
        <fullName evidence="3">F-box domain-containing protein</fullName>
    </recommendedName>
</protein>
<feature type="non-terminal residue" evidence="1">
    <location>
        <position position="212"/>
    </location>
</feature>
<evidence type="ECO:0008006" key="3">
    <source>
        <dbReference type="Google" id="ProtNLM"/>
    </source>
</evidence>
<organism evidence="1 2">
    <name type="scientific">Marasmius tenuissimus</name>
    <dbReference type="NCBI Taxonomy" id="585030"/>
    <lineage>
        <taxon>Eukaryota</taxon>
        <taxon>Fungi</taxon>
        <taxon>Dikarya</taxon>
        <taxon>Basidiomycota</taxon>
        <taxon>Agaricomycotina</taxon>
        <taxon>Agaricomycetes</taxon>
        <taxon>Agaricomycetidae</taxon>
        <taxon>Agaricales</taxon>
        <taxon>Marasmiineae</taxon>
        <taxon>Marasmiaceae</taxon>
        <taxon>Marasmius</taxon>
    </lineage>
</organism>